<evidence type="ECO:0000256" key="3">
    <source>
        <dbReference type="SAM" id="SignalP"/>
    </source>
</evidence>
<dbReference type="HOGENOM" id="CLU_255180_0_0_10"/>
<proteinExistence type="predicted"/>
<evidence type="ECO:0000313" key="6">
    <source>
        <dbReference type="Proteomes" id="UP000004079"/>
    </source>
</evidence>
<keyword evidence="3" id="KW-0732">Signal</keyword>
<feature type="signal peptide" evidence="3">
    <location>
        <begin position="1"/>
        <end position="19"/>
    </location>
</feature>
<dbReference type="GO" id="GO:0052689">
    <property type="term" value="F:carboxylic ester hydrolase activity"/>
    <property type="evidence" value="ECO:0007669"/>
    <property type="project" value="TreeGrafter"/>
</dbReference>
<comment type="caution">
    <text evidence="5">The sequence shown here is derived from an EMBL/GenBank/DDBJ whole genome shotgun (WGS) entry which is preliminary data.</text>
</comment>
<dbReference type="InterPro" id="IPR039069">
    <property type="entry name" value="CE7"/>
</dbReference>
<feature type="active site" description="Charge relay system" evidence="1">
    <location>
        <position position="647"/>
    </location>
</feature>
<dbReference type="EMBL" id="ACUZ02000018">
    <property type="protein sequence ID" value="EFB32684.1"/>
    <property type="molecule type" value="Genomic_DNA"/>
</dbReference>
<dbReference type="PANTHER" id="PTHR40111:SF1">
    <property type="entry name" value="CEPHALOSPORIN-C DEACETYLASE"/>
    <property type="match status" value="1"/>
</dbReference>
<dbReference type="ESTHER" id="9bact-d1qpw4.1">
    <property type="family name" value="Acetyl-esterase_deacetylase"/>
</dbReference>
<dbReference type="Gene3D" id="3.40.50.1820">
    <property type="entry name" value="alpha/beta hydrolase"/>
    <property type="match status" value="2"/>
</dbReference>
<protein>
    <submittedName>
        <fullName evidence="5">Acetyl xylan esterase (AXE1)</fullName>
    </submittedName>
</protein>
<dbReference type="InterPro" id="IPR029058">
    <property type="entry name" value="AB_hydrolase_fold"/>
</dbReference>
<evidence type="ECO:0000256" key="1">
    <source>
        <dbReference type="PIRSR" id="PIRSR639069-1"/>
    </source>
</evidence>
<reference evidence="5 6" key="1">
    <citation type="submission" date="2009-11" db="EMBL/GenBank/DDBJ databases">
        <authorList>
            <person name="Weinstock G."/>
            <person name="Sodergren E."/>
            <person name="Clifton S."/>
            <person name="Fulton L."/>
            <person name="Fulton B."/>
            <person name="Courtney L."/>
            <person name="Fronick C."/>
            <person name="Harrison M."/>
            <person name="Strong C."/>
            <person name="Farmer C."/>
            <person name="Delahaunty K."/>
            <person name="Markovic C."/>
            <person name="Hall O."/>
            <person name="Minx P."/>
            <person name="Tomlinson C."/>
            <person name="Mitreva M."/>
            <person name="Nelson J."/>
            <person name="Hou S."/>
            <person name="Wollam A."/>
            <person name="Pepin K.H."/>
            <person name="Johnson M."/>
            <person name="Bhonagiri V."/>
            <person name="Nash W.E."/>
            <person name="Warren W."/>
            <person name="Chinwalla A."/>
            <person name="Mardis E.R."/>
            <person name="Wilson R.K."/>
        </authorList>
    </citation>
    <scope>NUCLEOTIDE SEQUENCE [LARGE SCALE GENOMIC DNA]</scope>
    <source>
        <strain evidence="5 6">F0302</strain>
    </source>
</reference>
<feature type="chain" id="PRO_5003026235" evidence="3">
    <location>
        <begin position="20"/>
        <end position="1387"/>
    </location>
</feature>
<dbReference type="Pfam" id="PF05448">
    <property type="entry name" value="AXE1"/>
    <property type="match status" value="2"/>
</dbReference>
<evidence type="ECO:0000313" key="5">
    <source>
        <dbReference type="EMBL" id="EFB32684.1"/>
    </source>
</evidence>
<organism evidence="5 6">
    <name type="scientific">Segatella oris F0302</name>
    <dbReference type="NCBI Taxonomy" id="649760"/>
    <lineage>
        <taxon>Bacteria</taxon>
        <taxon>Pseudomonadati</taxon>
        <taxon>Bacteroidota</taxon>
        <taxon>Bacteroidia</taxon>
        <taxon>Bacteroidales</taxon>
        <taxon>Prevotellaceae</taxon>
        <taxon>Segatella</taxon>
    </lineage>
</organism>
<dbReference type="ESTHER" id="9bact-d1qpw4.2">
    <property type="family name" value="Acetyl-esterase_deacetylase"/>
</dbReference>
<feature type="active site" description="Charge relay system" evidence="1">
    <location>
        <position position="617"/>
    </location>
</feature>
<sequence>MKKYYLIFLYLLLSVSVKAALVDVKTNLWSGIQEMDAGWSNWVSVAAGNFTNAEAGNTISVTISKTSSSSALIMLNTGTWKTLPGAEAGKTIGETPCEMKWKITADMLKELKANGLIVKGISYTVTSIDLIHQVKTSDAEKGNPVKSLWTGKKMIDWSGAISNGWQALDHTLFDDVKVGNKLRFNVSELSIGAMAHLNTGDWKDMPDGKEYKQLASTYFEYAVTSDMLAQLQAKGCVVSGIGFVLNSVEIIDPTQIPTLICKINKNDIKCWEQGETPSIGVEIQSLESKEQDVTVSVMLRTDAYRDFKTYTQHIKVAPGKTENVAIQLKDLVPGFYHAVVTANYGELADFNIGMQPTEISSPSDAQSDFMEFWNKAKADLAKVAPEYKLTKIEEKSTAKRNIYIVEMKSIDDGDGKPVTIHGYYAEPVASGTYPVVITQNGYDSDAKIPALNFCPNGNQNANWIELNLSVRGQVINNRGENKNIYGDWFAYHFGNKDNYYYRGAYMDVIRGIDFIASREKVQKDNIFMMGGSQGGALTIAGAALDNRIKAIAPSIQFMGDFPDYFKVGAWPASVAKKQQKALNLSDEAMYKFLSYFDTKNLAPYITCPVSTAIGLQDPVCPPHTNFAPYNNLKVTDKQYVVNSECKHEVPTSWYNDCLTFFKKHLTDKNEYVDITINIWKGNLKMDSWSCYQQIDAAKFALARVGDKLSLTLNGLNGKEHLLFLQNGNWKTLAGVNEKYTITEAPYTFKTTITEEMLAELQTKGFIIKGIGYSLSRVDLHHRVVKSSSENKGNAVTNVWKGNEIISWSGANKNSVFMKPAAIQAIFSNAKAGMKLRMTYSGLGFSMAQGKIMANYTALSGLATAKFNNGSYFEYTLSDEWINAIKKEGLRISGTGFMLISIDLIDPAKEYNVIAQYDDEDIKAWEADEATPKLGMTMTNIESVEVMVPYRVTLTKDMVDADTQTHTVYKTYMKNVTLAAGETKHVDLVFDDLQEPGFYRLTANVNNNDICSYNIGYDPKNVPVKATTPTGFWSYWEKGLKELASTKADITMEELTEKSTATRKIYLVSMKSIPDSKGGKPVTIRGYYAEPTANGKYPTIIYYQGTDGGTGTPWCMKADDNPGYCEFILSTRGQMLNNREPNLADNTYGRDKTTGRTDYYSYGWGDKEKHYYRGAYLDCVRAIDFVKTRSKVDSNNLYAAGGSQGGCFTYVAEGLTGAFKAIAPSITGHADFEEGMRIVNWPRANFLAAKEKLGMSDAEMNSFNAYFDVMNFSDHVTCPVITCFSLQDTTDPARTNLAPFNLLNKVKDNDKVYIINPFLGHATPADWGKKYMTFFEKYFSNNPPTAIRQTNPFADNGKPTIFYDLMGRRTLHPNKGIYIANGKKVLYK</sequence>
<accession>D1QPW4</accession>
<dbReference type="Proteomes" id="UP000004079">
    <property type="component" value="Unassembled WGS sequence"/>
</dbReference>
<feature type="active site" description="Nucleophile" evidence="1">
    <location>
        <position position="532"/>
    </location>
</feature>
<dbReference type="PANTHER" id="PTHR40111">
    <property type="entry name" value="CEPHALOSPORIN-C DEACETYLASE"/>
    <property type="match status" value="1"/>
</dbReference>
<dbReference type="InterPro" id="IPR008391">
    <property type="entry name" value="AXE1_dom"/>
</dbReference>
<dbReference type="SUPFAM" id="SSF53474">
    <property type="entry name" value="alpha/beta-Hydrolases"/>
    <property type="match status" value="2"/>
</dbReference>
<evidence type="ECO:0000259" key="4">
    <source>
        <dbReference type="Pfam" id="PF05448"/>
    </source>
</evidence>
<feature type="domain" description="Acetyl xylan esterase" evidence="4">
    <location>
        <begin position="1025"/>
        <end position="1307"/>
    </location>
</feature>
<dbReference type="GO" id="GO:0005976">
    <property type="term" value="P:polysaccharide metabolic process"/>
    <property type="evidence" value="ECO:0007669"/>
    <property type="project" value="TreeGrafter"/>
</dbReference>
<feature type="binding site" evidence="2">
    <location>
        <position position="442"/>
    </location>
    <ligand>
        <name>substrate</name>
    </ligand>
</feature>
<dbReference type="STRING" id="649760.HMPREF0971_01009"/>
<evidence type="ECO:0000256" key="2">
    <source>
        <dbReference type="PIRSR" id="PIRSR639069-2"/>
    </source>
</evidence>
<feature type="domain" description="Acetyl xylan esterase" evidence="4">
    <location>
        <begin position="363"/>
        <end position="664"/>
    </location>
</feature>
<gene>
    <name evidence="5" type="ORF">HMPREF0971_01009</name>
</gene>
<dbReference type="RefSeq" id="WP_004372180.1">
    <property type="nucleotide sequence ID" value="NZ_GG703884.1"/>
</dbReference>
<name>D1QPW4_9BACT</name>